<feature type="compositionally biased region" description="Gly residues" evidence="1">
    <location>
        <begin position="389"/>
        <end position="404"/>
    </location>
</feature>
<feature type="compositionally biased region" description="Low complexity" evidence="1">
    <location>
        <begin position="376"/>
        <end position="388"/>
    </location>
</feature>
<organism evidence="4 5">
    <name type="scientific">Streptomyces kaempferi</name>
    <dbReference type="NCBI Taxonomy" id="333725"/>
    <lineage>
        <taxon>Bacteria</taxon>
        <taxon>Bacillati</taxon>
        <taxon>Actinomycetota</taxon>
        <taxon>Actinomycetes</taxon>
        <taxon>Kitasatosporales</taxon>
        <taxon>Streptomycetaceae</taxon>
        <taxon>Streptomyces</taxon>
    </lineage>
</organism>
<gene>
    <name evidence="4" type="ORF">ACFQ5X_02035</name>
</gene>
<feature type="compositionally biased region" description="Basic and acidic residues" evidence="1">
    <location>
        <begin position="253"/>
        <end position="264"/>
    </location>
</feature>
<evidence type="ECO:0000313" key="5">
    <source>
        <dbReference type="Proteomes" id="UP001597058"/>
    </source>
</evidence>
<feature type="compositionally biased region" description="Polar residues" evidence="1">
    <location>
        <begin position="81"/>
        <end position="90"/>
    </location>
</feature>
<feature type="region of interest" description="Disordered" evidence="1">
    <location>
        <begin position="54"/>
        <end position="98"/>
    </location>
</feature>
<keyword evidence="2" id="KW-0732">Signal</keyword>
<feature type="region of interest" description="Disordered" evidence="1">
    <location>
        <begin position="253"/>
        <end position="415"/>
    </location>
</feature>
<protein>
    <submittedName>
        <fullName evidence="4">DUF6777 domain-containing protein</fullName>
    </submittedName>
</protein>
<reference evidence="5" key="1">
    <citation type="journal article" date="2019" name="Int. J. Syst. Evol. Microbiol.">
        <title>The Global Catalogue of Microorganisms (GCM) 10K type strain sequencing project: providing services to taxonomists for standard genome sequencing and annotation.</title>
        <authorList>
            <consortium name="The Broad Institute Genomics Platform"/>
            <consortium name="The Broad Institute Genome Sequencing Center for Infectious Disease"/>
            <person name="Wu L."/>
            <person name="Ma J."/>
        </authorList>
    </citation>
    <scope>NUCLEOTIDE SEQUENCE [LARGE SCALE GENOMIC DNA]</scope>
    <source>
        <strain evidence="5">CGMCC 4.7020</strain>
    </source>
</reference>
<name>A0ABW3X602_9ACTN</name>
<evidence type="ECO:0000313" key="4">
    <source>
        <dbReference type="EMBL" id="MFD1304620.1"/>
    </source>
</evidence>
<evidence type="ECO:0000256" key="1">
    <source>
        <dbReference type="SAM" id="MobiDB-lite"/>
    </source>
</evidence>
<dbReference type="Proteomes" id="UP001597058">
    <property type="component" value="Unassembled WGS sequence"/>
</dbReference>
<evidence type="ECO:0000256" key="2">
    <source>
        <dbReference type="SAM" id="SignalP"/>
    </source>
</evidence>
<feature type="chain" id="PRO_5045418859" evidence="2">
    <location>
        <begin position="22"/>
        <end position="415"/>
    </location>
</feature>
<feature type="compositionally biased region" description="Low complexity" evidence="1">
    <location>
        <begin position="55"/>
        <end position="65"/>
    </location>
</feature>
<accession>A0ABW3X602</accession>
<feature type="signal peptide" evidence="2">
    <location>
        <begin position="1"/>
        <end position="21"/>
    </location>
</feature>
<keyword evidence="5" id="KW-1185">Reference proteome</keyword>
<feature type="compositionally biased region" description="Pro residues" evidence="1">
    <location>
        <begin position="331"/>
        <end position="345"/>
    </location>
</feature>
<dbReference type="RefSeq" id="WP_329528031.1">
    <property type="nucleotide sequence ID" value="NZ_JBHSKH010000081.1"/>
</dbReference>
<feature type="domain" description="DUF6777" evidence="3">
    <location>
        <begin position="96"/>
        <end position="256"/>
    </location>
</feature>
<feature type="compositionally biased region" description="Low complexity" evidence="1">
    <location>
        <begin position="287"/>
        <end position="306"/>
    </location>
</feature>
<dbReference type="Pfam" id="PF20568">
    <property type="entry name" value="DUF6777"/>
    <property type="match status" value="1"/>
</dbReference>
<dbReference type="PROSITE" id="PS51257">
    <property type="entry name" value="PROKAR_LIPOPROTEIN"/>
    <property type="match status" value="1"/>
</dbReference>
<comment type="caution">
    <text evidence="4">The sequence shown here is derived from an EMBL/GenBank/DDBJ whole genome shotgun (WGS) entry which is preliminary data.</text>
</comment>
<dbReference type="EMBL" id="JBHTMM010000002">
    <property type="protein sequence ID" value="MFD1304620.1"/>
    <property type="molecule type" value="Genomic_DNA"/>
</dbReference>
<dbReference type="InterPro" id="IPR046704">
    <property type="entry name" value="DUF6777"/>
</dbReference>
<proteinExistence type="predicted"/>
<evidence type="ECO:0000259" key="3">
    <source>
        <dbReference type="Pfam" id="PF20568"/>
    </source>
</evidence>
<sequence>MRISTPTFVTACALTAALLLAGCGGNGGGTDENTASDASDGEILLQPVAVQGPDPFTGSTVTTSVTPPPVTRTPQSGAEDFSTTGDTTTAARPARFPGGTPGLYGGTRAAGNCDVDRQAGLLTADPRRAQAFARAAGIAQAAVPDFLRGLTSVVLRADTRVTDHGYRDGRVTGFQSVLQAGTPVLVDDRGVPRLRCACGNPLNPPVAPRGTAATRGQPWSAYRPGEVIEVTPAPAALGSVTLIDLDDNTWIERRTGDDGHRDVAVRPPEAGAPDIGPSGVPPGPDTSPRASPSGSGPGDSPSGAGRSPEDSDCATPTVTVPPGPTGSVPDEVPPAQTPVLAPPDCPTATVTSPPPTVDEPTAVPSDEGAVPRPDEGTGPDTLPELPGLPDGGGPVPDEPPGGGTVFDAPTDVFDS</sequence>